<comment type="caution">
    <text evidence="1">The sequence shown here is derived from an EMBL/GenBank/DDBJ whole genome shotgun (WGS) entry which is preliminary data.</text>
</comment>
<proteinExistence type="predicted"/>
<dbReference type="EMBL" id="PYMK01000029">
    <property type="protein sequence ID" value="PSU24125.1"/>
    <property type="molecule type" value="Genomic_DNA"/>
</dbReference>
<dbReference type="AlphaFoldDB" id="A0A2T3IF45"/>
<dbReference type="RefSeq" id="WP_065176551.1">
    <property type="nucleotide sequence ID" value="NZ_LZFA01000014.1"/>
</dbReference>
<accession>A0A2T3IF45</accession>
<dbReference type="OrthoDB" id="9808195at2"/>
<organism evidence="1 2">
    <name type="scientific">Photobacterium aquimaris</name>
    <dbReference type="NCBI Taxonomy" id="512643"/>
    <lineage>
        <taxon>Bacteria</taxon>
        <taxon>Pseudomonadati</taxon>
        <taxon>Pseudomonadota</taxon>
        <taxon>Gammaproteobacteria</taxon>
        <taxon>Vibrionales</taxon>
        <taxon>Vibrionaceae</taxon>
        <taxon>Photobacterium</taxon>
    </lineage>
</organism>
<evidence type="ECO:0000313" key="1">
    <source>
        <dbReference type="EMBL" id="PSU24125.1"/>
    </source>
</evidence>
<evidence type="ECO:0000313" key="2">
    <source>
        <dbReference type="Proteomes" id="UP000240254"/>
    </source>
</evidence>
<protein>
    <recommendedName>
        <fullName evidence="3">Peptidase S24/S26A/S26B/S26C domain-containing protein</fullName>
    </recommendedName>
</protein>
<sequence length="198" mass="22315">MSLHGFSQLATPYLEQKLTIAELFSKKVYFFTVNYEIGDVTYVIDRSLTPDHSDLLHVEQNGDSSIQRYSSLSTEEITVLGVVVAIVFLQSGLSVPENNDIDAWLMPERSTSFIARSAVNYPKRNIKIGDLLIVERDHEYGDDDLLVLMEEGRFVCREIRISTCELVDADNNVTKITKKLTVEGAVVANIRVIRKCKA</sequence>
<name>A0A2T3IF45_9GAMM</name>
<reference evidence="1 2" key="1">
    <citation type="submission" date="2018-03" db="EMBL/GenBank/DDBJ databases">
        <title>Whole genome sequencing of Histamine producing bacteria.</title>
        <authorList>
            <person name="Butler K."/>
        </authorList>
    </citation>
    <scope>NUCLEOTIDE SEQUENCE [LARGE SCALE GENOMIC DNA]</scope>
    <source>
        <strain evidence="1 2">BS2</strain>
    </source>
</reference>
<gene>
    <name evidence="1" type="ORF">CTM88_19300</name>
</gene>
<evidence type="ECO:0008006" key="3">
    <source>
        <dbReference type="Google" id="ProtNLM"/>
    </source>
</evidence>
<dbReference type="Proteomes" id="UP000240254">
    <property type="component" value="Unassembled WGS sequence"/>
</dbReference>